<dbReference type="GO" id="GO:0015074">
    <property type="term" value="P:DNA integration"/>
    <property type="evidence" value="ECO:0007669"/>
    <property type="project" value="UniProtKB-KW"/>
</dbReference>
<evidence type="ECO:0000256" key="1">
    <source>
        <dbReference type="ARBA" id="ARBA00008857"/>
    </source>
</evidence>
<dbReference type="SUPFAM" id="SSF56349">
    <property type="entry name" value="DNA breaking-rejoining enzymes"/>
    <property type="match status" value="1"/>
</dbReference>
<dbReference type="PROSITE" id="PS51898">
    <property type="entry name" value="TYR_RECOMBINASE"/>
    <property type="match status" value="1"/>
</dbReference>
<evidence type="ECO:0000256" key="2">
    <source>
        <dbReference type="ARBA" id="ARBA00022908"/>
    </source>
</evidence>
<accession>E6VX36</accession>
<comment type="similarity">
    <text evidence="1">Belongs to the 'phage' integrase family.</text>
</comment>
<keyword evidence="3" id="KW-0238">DNA-binding</keyword>
<dbReference type="EMBL" id="CP002431">
    <property type="protein sequence ID" value="ADU61442.1"/>
    <property type="molecule type" value="Genomic_DNA"/>
</dbReference>
<dbReference type="RefSeq" id="WP_013513379.1">
    <property type="nucleotide sequence ID" value="NC_014844.1"/>
</dbReference>
<proteinExistence type="inferred from homology"/>
<keyword evidence="4" id="KW-0233">DNA recombination</keyword>
<dbReference type="PANTHER" id="PTHR30629:SF2">
    <property type="entry name" value="PROPHAGE INTEGRASE INTS-RELATED"/>
    <property type="match status" value="1"/>
</dbReference>
<dbReference type="KEGG" id="das:Daes_0418"/>
<evidence type="ECO:0000256" key="4">
    <source>
        <dbReference type="ARBA" id="ARBA00023172"/>
    </source>
</evidence>
<dbReference type="Proteomes" id="UP000002191">
    <property type="component" value="Chromosome"/>
</dbReference>
<dbReference type="InterPro" id="IPR002104">
    <property type="entry name" value="Integrase_catalytic"/>
</dbReference>
<feature type="domain" description="Tyr recombinase" evidence="5">
    <location>
        <begin position="214"/>
        <end position="395"/>
    </location>
</feature>
<dbReference type="Gene3D" id="1.10.443.10">
    <property type="entry name" value="Intergrase catalytic core"/>
    <property type="match status" value="1"/>
</dbReference>
<sequence length="405" mass="47198">MTVWHKTDFPGVRYRKHKKRRHGVKYDQYFTITYKLKGKTKSEAIGWASHKVSAKECDDILRQLKANHRNCEGPQTYSEMKEAKQYAFEEERDVGSVEDLFEGYVDHLRSQNKTSWKEVARSLLTSRNVTPAADNLGRNRAANTISSRDIQRVLEQVHADAPSMAAHLRSYLHGAFAYGISREFDYFRPNQCVKFDLKANPVAVVPRNAAAYQPRNRFLSYVEIKLLWENMDKYCTVQTASFFRLVLAVGGQRVKEVLEAPFSEFNLEEMIWIIPGERTKNKREHVVPLTERAVSIIKSLKGESQYLFPKRWRPKETMPCTSINDIVKKFCAHEEVELWRPSDIRRTCRTHLSDAGCAPYLLNWHFNHGEQGVGEKHYDKSQHVAEKRLVMEMWDKLLKNSLEKQ</sequence>
<dbReference type="GO" id="GO:0006310">
    <property type="term" value="P:DNA recombination"/>
    <property type="evidence" value="ECO:0007669"/>
    <property type="project" value="UniProtKB-KW"/>
</dbReference>
<protein>
    <submittedName>
        <fullName evidence="6">Integrase family protein</fullName>
    </submittedName>
</protein>
<dbReference type="Gene3D" id="1.10.150.130">
    <property type="match status" value="1"/>
</dbReference>
<evidence type="ECO:0000259" key="5">
    <source>
        <dbReference type="PROSITE" id="PS51898"/>
    </source>
</evidence>
<keyword evidence="7" id="KW-1185">Reference proteome</keyword>
<evidence type="ECO:0000313" key="6">
    <source>
        <dbReference type="EMBL" id="ADU61442.1"/>
    </source>
</evidence>
<evidence type="ECO:0000313" key="7">
    <source>
        <dbReference type="Proteomes" id="UP000002191"/>
    </source>
</evidence>
<dbReference type="InterPro" id="IPR050808">
    <property type="entry name" value="Phage_Integrase"/>
</dbReference>
<evidence type="ECO:0000256" key="3">
    <source>
        <dbReference type="ARBA" id="ARBA00023125"/>
    </source>
</evidence>
<reference evidence="7" key="1">
    <citation type="submission" date="2010-12" db="EMBL/GenBank/DDBJ databases">
        <title>Complete sequence of Desulfovibrio aespoeensis Aspo-2.</title>
        <authorList>
            <consortium name="US DOE Joint Genome Institute"/>
            <person name="Lucas S."/>
            <person name="Copeland A."/>
            <person name="Lapidus A."/>
            <person name="Cheng J.-F."/>
            <person name="Goodwin L."/>
            <person name="Pitluck S."/>
            <person name="Chertkov O."/>
            <person name="Misra M."/>
            <person name="Detter J.C."/>
            <person name="Han C."/>
            <person name="Tapia R."/>
            <person name="Land M."/>
            <person name="Hauser L."/>
            <person name="Kyrpides N."/>
            <person name="Ivanova N."/>
            <person name="Ovchinnikova G."/>
            <person name="Pedersen K."/>
            <person name="Jagevall S."/>
            <person name="Hazen T."/>
            <person name="Woyke T."/>
        </authorList>
    </citation>
    <scope>NUCLEOTIDE SEQUENCE [LARGE SCALE GENOMIC DNA]</scope>
    <source>
        <strain evidence="7">ATCC 700646 / DSM 10631 / Aspo-2</strain>
    </source>
</reference>
<dbReference type="STRING" id="643562.Daes_0418"/>
<dbReference type="OrthoDB" id="9775880at2"/>
<dbReference type="InterPro" id="IPR011010">
    <property type="entry name" value="DNA_brk_join_enz"/>
</dbReference>
<organism evidence="6 7">
    <name type="scientific">Pseudodesulfovibrio aespoeensis (strain ATCC 700646 / DSM 10631 / Aspo-2)</name>
    <name type="common">Desulfovibrio aespoeensis</name>
    <dbReference type="NCBI Taxonomy" id="643562"/>
    <lineage>
        <taxon>Bacteria</taxon>
        <taxon>Pseudomonadati</taxon>
        <taxon>Thermodesulfobacteriota</taxon>
        <taxon>Desulfovibrionia</taxon>
        <taxon>Desulfovibrionales</taxon>
        <taxon>Desulfovibrionaceae</taxon>
    </lineage>
</organism>
<gene>
    <name evidence="6" type="ordered locus">Daes_0418</name>
</gene>
<keyword evidence="2" id="KW-0229">DNA integration</keyword>
<dbReference type="InterPro" id="IPR010998">
    <property type="entry name" value="Integrase_recombinase_N"/>
</dbReference>
<dbReference type="CDD" id="cd00801">
    <property type="entry name" value="INT_P4_C"/>
    <property type="match status" value="1"/>
</dbReference>
<dbReference type="eggNOG" id="COG0582">
    <property type="taxonomic scope" value="Bacteria"/>
</dbReference>
<dbReference type="AlphaFoldDB" id="E6VX36"/>
<dbReference type="Pfam" id="PF00589">
    <property type="entry name" value="Phage_integrase"/>
    <property type="match status" value="1"/>
</dbReference>
<dbReference type="PANTHER" id="PTHR30629">
    <property type="entry name" value="PROPHAGE INTEGRASE"/>
    <property type="match status" value="1"/>
</dbReference>
<reference evidence="6 7" key="2">
    <citation type="journal article" date="2014" name="Genome Announc.">
        <title>Complete Genome Sequence of the Subsurface, Mesophilic Sulfate-Reducing Bacterium Desulfovibrio aespoeensis Aspo-2.</title>
        <authorList>
            <person name="Pedersen K."/>
            <person name="Bengtsson A."/>
            <person name="Edlund J."/>
            <person name="Rabe L."/>
            <person name="Hazen T."/>
            <person name="Chakraborty R."/>
            <person name="Goodwin L."/>
            <person name="Shapiro N."/>
        </authorList>
    </citation>
    <scope>NUCLEOTIDE SEQUENCE [LARGE SCALE GENOMIC DNA]</scope>
    <source>
        <strain evidence="7">ATCC 700646 / DSM 10631 / Aspo-2</strain>
    </source>
</reference>
<name>E6VX36_PSEA9</name>
<dbReference type="GO" id="GO:0003677">
    <property type="term" value="F:DNA binding"/>
    <property type="evidence" value="ECO:0007669"/>
    <property type="project" value="UniProtKB-KW"/>
</dbReference>
<dbReference type="InterPro" id="IPR013762">
    <property type="entry name" value="Integrase-like_cat_sf"/>
</dbReference>
<dbReference type="HOGENOM" id="CLU_027562_0_4_7"/>